<proteinExistence type="predicted"/>
<dbReference type="Proteomes" id="UP000323011">
    <property type="component" value="Unassembled WGS sequence"/>
</dbReference>
<protein>
    <recommendedName>
        <fullName evidence="1">Nucleotide-diphospho-sugar transferase domain-containing protein</fullName>
    </recommendedName>
</protein>
<dbReference type="InterPro" id="IPR052636">
    <property type="entry name" value="UDP-D-xylose:L-fucose_XylT"/>
</dbReference>
<dbReference type="EMBL" id="VLTN01000058">
    <property type="protein sequence ID" value="KAA0148012.1"/>
    <property type="molecule type" value="Genomic_DNA"/>
</dbReference>
<dbReference type="InterPro" id="IPR005069">
    <property type="entry name" value="Nucl-diP-sugar_transferase"/>
</dbReference>
<dbReference type="PANTHER" id="PTHR47032:SF1">
    <property type="entry name" value="UDP-D-XYLOSE:L-FUCOSE ALPHA-1,3-D-XYLOSYLTRANSFERASE-RELATED"/>
    <property type="match status" value="1"/>
</dbReference>
<accession>A0A5A8C4M3</accession>
<organism evidence="2 3">
    <name type="scientific">Cafeteria roenbergensis</name>
    <name type="common">Marine flagellate</name>
    <dbReference type="NCBI Taxonomy" id="33653"/>
    <lineage>
        <taxon>Eukaryota</taxon>
        <taxon>Sar</taxon>
        <taxon>Stramenopiles</taxon>
        <taxon>Bigyra</taxon>
        <taxon>Opalozoa</taxon>
        <taxon>Bicosoecida</taxon>
        <taxon>Cafeteriaceae</taxon>
        <taxon>Cafeteria</taxon>
    </lineage>
</organism>
<gene>
    <name evidence="2" type="ORF">FNF29_06956</name>
</gene>
<evidence type="ECO:0000313" key="3">
    <source>
        <dbReference type="Proteomes" id="UP000323011"/>
    </source>
</evidence>
<reference evidence="2 3" key="1">
    <citation type="submission" date="2019-07" db="EMBL/GenBank/DDBJ databases">
        <title>Genomes of Cafeteria roenbergensis.</title>
        <authorList>
            <person name="Fischer M.G."/>
            <person name="Hackl T."/>
            <person name="Roman M."/>
        </authorList>
    </citation>
    <scope>NUCLEOTIDE SEQUENCE [LARGE SCALE GENOMIC DNA]</scope>
    <source>
        <strain evidence="2 3">BVI</strain>
    </source>
</reference>
<feature type="domain" description="Nucleotide-diphospho-sugar transferase" evidence="1">
    <location>
        <begin position="24"/>
        <end position="210"/>
    </location>
</feature>
<keyword evidence="3" id="KW-1185">Reference proteome</keyword>
<name>A0A5A8C4M3_CAFRO</name>
<dbReference type="PANTHER" id="PTHR47032">
    <property type="entry name" value="UDP-D-XYLOSE:L-FUCOSE ALPHA-1,3-D-XYLOSYLTRANSFERASE-RELATED"/>
    <property type="match status" value="1"/>
</dbReference>
<evidence type="ECO:0000259" key="1">
    <source>
        <dbReference type="Pfam" id="PF03407"/>
    </source>
</evidence>
<sequence>MACVSVPAQQEPADSAEPALARPVNAKAQVLWATVKLGYDSLLVDTDVAFLQNPLPVLADYDRAHQQVRCGSAGAEPFLPHYPWLGAHVAESASTCESVIDLQAQRDEEHGIGAGFMRVKATPGGLLLLSRAMALSLKAPELTLQQSVSQAVGQLRGVITANTLPPATFPSRLVHLARPSRVFAYHQPCPKCVVVHSSWLTGHAAKVWRMKDQMLWSLDGPKKYYSDPKRKYIEYSNPSSMASQEAELNALKAAFMLGAMLDRTVILPEFRCHRCPTADGKGTTPKCSDMVTRCSLGAFGQLDLAKFAGAIPEDLFRERMFRYNPLTPKSAWGGSLFDSPVHLSFDSGKGGIGSLQASPEPGWEIQSSRAPEILSGAEVHPDNVLTPAADGSPTEDEVIAWFGSQTAPVLRFEHLYGLRPQFRHPARASAFDAMWNRATGM</sequence>
<dbReference type="GO" id="GO:0005794">
    <property type="term" value="C:Golgi apparatus"/>
    <property type="evidence" value="ECO:0007669"/>
    <property type="project" value="TreeGrafter"/>
</dbReference>
<comment type="caution">
    <text evidence="2">The sequence shown here is derived from an EMBL/GenBank/DDBJ whole genome shotgun (WGS) entry which is preliminary data.</text>
</comment>
<evidence type="ECO:0000313" key="2">
    <source>
        <dbReference type="EMBL" id="KAA0148012.1"/>
    </source>
</evidence>
<dbReference type="GO" id="GO:0016757">
    <property type="term" value="F:glycosyltransferase activity"/>
    <property type="evidence" value="ECO:0007669"/>
    <property type="project" value="TreeGrafter"/>
</dbReference>
<dbReference type="Pfam" id="PF03407">
    <property type="entry name" value="Nucleotid_trans"/>
    <property type="match status" value="1"/>
</dbReference>
<dbReference type="AlphaFoldDB" id="A0A5A8C4M3"/>